<organism evidence="1 2">
    <name type="scientific">Kangiella spongicola</name>
    <dbReference type="NCBI Taxonomy" id="796379"/>
    <lineage>
        <taxon>Bacteria</taxon>
        <taxon>Pseudomonadati</taxon>
        <taxon>Pseudomonadota</taxon>
        <taxon>Gammaproteobacteria</taxon>
        <taxon>Kangiellales</taxon>
        <taxon>Kangiellaceae</taxon>
        <taxon>Kangiella</taxon>
    </lineage>
</organism>
<accession>A0A318D0X5</accession>
<dbReference type="AlphaFoldDB" id="A0A318D0X5"/>
<comment type="caution">
    <text evidence="1">The sequence shown here is derived from an EMBL/GenBank/DDBJ whole genome shotgun (WGS) entry which is preliminary data.</text>
</comment>
<dbReference type="Proteomes" id="UP000247689">
    <property type="component" value="Unassembled WGS sequence"/>
</dbReference>
<reference evidence="1 2" key="1">
    <citation type="submission" date="2018-05" db="EMBL/GenBank/DDBJ databases">
        <title>Kangiella spongicola genome sequence.</title>
        <authorList>
            <person name="Maclea K.S."/>
            <person name="Goen A.E."/>
            <person name="Kelley C."/>
            <person name="Underriner A."/>
            <person name="Silverwood T."/>
            <person name="Trachtenberg A.M."/>
        </authorList>
    </citation>
    <scope>NUCLEOTIDE SEQUENCE [LARGE SCALE GENOMIC DNA]</scope>
    <source>
        <strain evidence="1 2">ATCC BAA-2076</strain>
    </source>
</reference>
<protein>
    <submittedName>
        <fullName evidence="1">Uncharacterized protein</fullName>
    </submittedName>
</protein>
<gene>
    <name evidence="1" type="ORF">DL796_11140</name>
</gene>
<dbReference type="EMBL" id="QICH01000003">
    <property type="protein sequence ID" value="PXF62860.1"/>
    <property type="molecule type" value="Genomic_DNA"/>
</dbReference>
<evidence type="ECO:0000313" key="2">
    <source>
        <dbReference type="Proteomes" id="UP000247689"/>
    </source>
</evidence>
<sequence>MAISFFNKPPQSITQWLTPPTSSQNNSVVKANSYVTQEIATATSWPRNDEVITNPRLCEGAIATAAISLFNKPPQSITQWLTPPTSSQNNSVVKANSYVTQVIATATSWPRNDEVIIPLVFAKEQ</sequence>
<name>A0A318D0X5_9GAMM</name>
<evidence type="ECO:0000313" key="1">
    <source>
        <dbReference type="EMBL" id="PXF62860.1"/>
    </source>
</evidence>
<keyword evidence="2" id="KW-1185">Reference proteome</keyword>
<proteinExistence type="predicted"/>